<keyword evidence="2" id="KW-1185">Reference proteome</keyword>
<dbReference type="Proteomes" id="UP000315440">
    <property type="component" value="Unassembled WGS sequence"/>
</dbReference>
<evidence type="ECO:0000313" key="2">
    <source>
        <dbReference type="Proteomes" id="UP000315440"/>
    </source>
</evidence>
<proteinExistence type="predicted"/>
<protein>
    <submittedName>
        <fullName evidence="1">Uncharacterized protein</fullName>
    </submittedName>
</protein>
<name>A0A5C5ZGD6_9BACT</name>
<gene>
    <name evidence="1" type="ORF">Mal64_39310</name>
</gene>
<evidence type="ECO:0000313" key="1">
    <source>
        <dbReference type="EMBL" id="TWT86190.1"/>
    </source>
</evidence>
<dbReference type="AlphaFoldDB" id="A0A5C5ZGD6"/>
<dbReference type="EMBL" id="SJPQ01000006">
    <property type="protein sequence ID" value="TWT86190.1"/>
    <property type="molecule type" value="Genomic_DNA"/>
</dbReference>
<dbReference type="RefSeq" id="WP_146403507.1">
    <property type="nucleotide sequence ID" value="NZ_SJPQ01000006.1"/>
</dbReference>
<reference evidence="1 2" key="1">
    <citation type="submission" date="2019-02" db="EMBL/GenBank/DDBJ databases">
        <title>Deep-cultivation of Planctomycetes and their phenomic and genomic characterization uncovers novel biology.</title>
        <authorList>
            <person name="Wiegand S."/>
            <person name="Jogler M."/>
            <person name="Boedeker C."/>
            <person name="Pinto D."/>
            <person name="Vollmers J."/>
            <person name="Rivas-Marin E."/>
            <person name="Kohn T."/>
            <person name="Peeters S.H."/>
            <person name="Heuer A."/>
            <person name="Rast P."/>
            <person name="Oberbeckmann S."/>
            <person name="Bunk B."/>
            <person name="Jeske O."/>
            <person name="Meyerdierks A."/>
            <person name="Storesund J.E."/>
            <person name="Kallscheuer N."/>
            <person name="Luecker S."/>
            <person name="Lage O.M."/>
            <person name="Pohl T."/>
            <person name="Merkel B.J."/>
            <person name="Hornburger P."/>
            <person name="Mueller R.-W."/>
            <person name="Bruemmer F."/>
            <person name="Labrenz M."/>
            <person name="Spormann A.M."/>
            <person name="Op Den Camp H."/>
            <person name="Overmann J."/>
            <person name="Amann R."/>
            <person name="Jetten M.S.M."/>
            <person name="Mascher T."/>
            <person name="Medema M.H."/>
            <person name="Devos D.P."/>
            <person name="Kaster A.-K."/>
            <person name="Ovreas L."/>
            <person name="Rohde M."/>
            <person name="Galperin M.Y."/>
            <person name="Jogler C."/>
        </authorList>
    </citation>
    <scope>NUCLEOTIDE SEQUENCE [LARGE SCALE GENOMIC DNA]</scope>
    <source>
        <strain evidence="1 2">Mal64</strain>
    </source>
</reference>
<accession>A0A5C5ZGD6</accession>
<dbReference type="OrthoDB" id="259392at2"/>
<comment type="caution">
    <text evidence="1">The sequence shown here is derived from an EMBL/GenBank/DDBJ whole genome shotgun (WGS) entry which is preliminary data.</text>
</comment>
<organism evidence="1 2">
    <name type="scientific">Pseudobythopirellula maris</name>
    <dbReference type="NCBI Taxonomy" id="2527991"/>
    <lineage>
        <taxon>Bacteria</taxon>
        <taxon>Pseudomonadati</taxon>
        <taxon>Planctomycetota</taxon>
        <taxon>Planctomycetia</taxon>
        <taxon>Pirellulales</taxon>
        <taxon>Lacipirellulaceae</taxon>
        <taxon>Pseudobythopirellula</taxon>
    </lineage>
</organism>
<sequence length="237" mass="26266">MDRTPPAPQAANPPRPAASRPRLHVWLSLALALATLAPASGCLHLLLATGIYMFEGGNLVPPKTEALENKRVVVLCRPPASNEYRHAGASRQIAKKVSYLLEKNKVPGIDVVPPQQVDQWLDENDSENYVELGKAVKADMVVHIDLAHFELFKGKTVYQGNADVTIDVYDVKNQGKLAYHEELGEVLFPVHSGIAVQDKSQDQFQREFVTVVSDEIAKHFYKHDPHANFALDAMANR</sequence>